<keyword evidence="3" id="KW-1185">Reference proteome</keyword>
<evidence type="ECO:0000313" key="2">
    <source>
        <dbReference type="EMBL" id="MDN4517053.1"/>
    </source>
</evidence>
<evidence type="ECO:0008006" key="4">
    <source>
        <dbReference type="Google" id="ProtNLM"/>
    </source>
</evidence>
<feature type="region of interest" description="Disordered" evidence="1">
    <location>
        <begin position="117"/>
        <end position="154"/>
    </location>
</feature>
<protein>
    <recommendedName>
        <fullName evidence="4">Transmembrane protein</fullName>
    </recommendedName>
</protein>
<dbReference type="EMBL" id="JAUHTC010000019">
    <property type="protein sequence ID" value="MDN4517053.1"/>
    <property type="molecule type" value="Genomic_DNA"/>
</dbReference>
<gene>
    <name evidence="2" type="ORF">QYF68_04335</name>
</gene>
<comment type="caution">
    <text evidence="2">The sequence shown here is derived from an EMBL/GenBank/DDBJ whole genome shotgun (WGS) entry which is preliminary data.</text>
</comment>
<accession>A0ABT8H8H3</accession>
<dbReference type="RefSeq" id="WP_208672745.1">
    <property type="nucleotide sequence ID" value="NZ_CP070380.1"/>
</dbReference>
<evidence type="ECO:0000256" key="1">
    <source>
        <dbReference type="SAM" id="MobiDB-lite"/>
    </source>
</evidence>
<name>A0ABT8H8H3_MYCAO</name>
<dbReference type="Proteomes" id="UP001172687">
    <property type="component" value="Unassembled WGS sequence"/>
</dbReference>
<organism evidence="2 3">
    <name type="scientific">Mycolicibacterium austroafricanum</name>
    <name type="common">Mycobacterium austroafricanum</name>
    <dbReference type="NCBI Taxonomy" id="39687"/>
    <lineage>
        <taxon>Bacteria</taxon>
        <taxon>Bacillati</taxon>
        <taxon>Actinomycetota</taxon>
        <taxon>Actinomycetes</taxon>
        <taxon>Mycobacteriales</taxon>
        <taxon>Mycobacteriaceae</taxon>
        <taxon>Mycolicibacterium</taxon>
    </lineage>
</organism>
<reference evidence="2" key="1">
    <citation type="submission" date="2023-07" db="EMBL/GenBank/DDBJ databases">
        <title>Degradation of tert-butanol by M. austroafricanum TBA100.</title>
        <authorList>
            <person name="Helbich S."/>
            <person name="Vainshtein Y."/>
        </authorList>
    </citation>
    <scope>NUCLEOTIDE SEQUENCE</scope>
    <source>
        <strain evidence="2">TBA100</strain>
    </source>
</reference>
<sequence>MSSSNGPFGFDPEDFERVVREAGEGLREALGRAGWSTLFDEFSRGARPRTQPETTGEAGDGVWAIYTTDATGGAHIEQVYPTELDALRANKDNVDPKRRVRFLPYGIAVSVLDAAAGGGESESAAGGGETNSAAGGGETNPADGDDSGSADQHP</sequence>
<feature type="compositionally biased region" description="Gly residues" evidence="1">
    <location>
        <begin position="117"/>
        <end position="138"/>
    </location>
</feature>
<proteinExistence type="predicted"/>
<evidence type="ECO:0000313" key="3">
    <source>
        <dbReference type="Proteomes" id="UP001172687"/>
    </source>
</evidence>